<dbReference type="EMBL" id="BONG01000068">
    <property type="protein sequence ID" value="GIF93602.1"/>
    <property type="molecule type" value="Genomic_DNA"/>
</dbReference>
<dbReference type="PANTHER" id="PTHR36108:SF13">
    <property type="entry name" value="COLOSSIN-B-RELATED"/>
    <property type="match status" value="1"/>
</dbReference>
<dbReference type="SUPFAM" id="SSF49452">
    <property type="entry name" value="Starch-binding domain-like"/>
    <property type="match status" value="3"/>
</dbReference>
<accession>A0A8J3JYT8</accession>
<dbReference type="Gene3D" id="2.60.40.1120">
    <property type="entry name" value="Carboxypeptidase-like, regulatory domain"/>
    <property type="match status" value="1"/>
</dbReference>
<feature type="chain" id="PRO_5035313161" description="Alpha-amylase" evidence="4">
    <location>
        <begin position="30"/>
        <end position="679"/>
    </location>
</feature>
<evidence type="ECO:0000256" key="3">
    <source>
        <dbReference type="ARBA" id="ARBA00022729"/>
    </source>
</evidence>
<protein>
    <recommendedName>
        <fullName evidence="7">Alpha-amylase</fullName>
    </recommendedName>
</protein>
<evidence type="ECO:0000256" key="2">
    <source>
        <dbReference type="ARBA" id="ARBA00022525"/>
    </source>
</evidence>
<evidence type="ECO:0000313" key="5">
    <source>
        <dbReference type="EMBL" id="GIF93602.1"/>
    </source>
</evidence>
<evidence type="ECO:0000256" key="4">
    <source>
        <dbReference type="SAM" id="SignalP"/>
    </source>
</evidence>
<feature type="signal peptide" evidence="4">
    <location>
        <begin position="1"/>
        <end position="29"/>
    </location>
</feature>
<gene>
    <name evidence="5" type="ORF">Cch02nite_70460</name>
</gene>
<dbReference type="AlphaFoldDB" id="A0A8J3JYT8"/>
<evidence type="ECO:0000313" key="6">
    <source>
        <dbReference type="Proteomes" id="UP000619293"/>
    </source>
</evidence>
<comment type="similarity">
    <text evidence="1">Belongs to the serine-aspartate repeat-containing protein (SDr) family.</text>
</comment>
<dbReference type="RefSeq" id="WP_191837923.1">
    <property type="nucleotide sequence ID" value="NZ_BAAALB010000030.1"/>
</dbReference>
<comment type="caution">
    <text evidence="5">The sequence shown here is derived from an EMBL/GenBank/DDBJ whole genome shotgun (WGS) entry which is preliminary data.</text>
</comment>
<organism evidence="5 6">
    <name type="scientific">Catellatospora chokoriensis</name>
    <dbReference type="NCBI Taxonomy" id="310353"/>
    <lineage>
        <taxon>Bacteria</taxon>
        <taxon>Bacillati</taxon>
        <taxon>Actinomycetota</taxon>
        <taxon>Actinomycetes</taxon>
        <taxon>Micromonosporales</taxon>
        <taxon>Micromonosporaceae</taxon>
        <taxon>Catellatospora</taxon>
    </lineage>
</organism>
<dbReference type="PANTHER" id="PTHR36108">
    <property type="entry name" value="COLOSSIN-B-RELATED"/>
    <property type="match status" value="1"/>
</dbReference>
<dbReference type="Pfam" id="PF13620">
    <property type="entry name" value="CarboxypepD_reg"/>
    <property type="match status" value="1"/>
</dbReference>
<evidence type="ECO:0008006" key="7">
    <source>
        <dbReference type="Google" id="ProtNLM"/>
    </source>
</evidence>
<dbReference type="GO" id="GO:0030246">
    <property type="term" value="F:carbohydrate binding"/>
    <property type="evidence" value="ECO:0007669"/>
    <property type="project" value="InterPro"/>
</dbReference>
<dbReference type="InterPro" id="IPR013784">
    <property type="entry name" value="Carb-bd-like_fold"/>
</dbReference>
<keyword evidence="6" id="KW-1185">Reference proteome</keyword>
<keyword evidence="2" id="KW-0964">Secreted</keyword>
<evidence type="ECO:0000256" key="1">
    <source>
        <dbReference type="ARBA" id="ARBA00007257"/>
    </source>
</evidence>
<proteinExistence type="inferred from homology"/>
<sequence>MTTSRAGRLGIVALALTIVTLGLAGPAQAAGEPGSIAGRLTDAGQPVAGASVYASAVDGDGSGYGSTDADGHYQLTDLPAGSYRVAFDAPGHPSQYAYRQTEWESAAQIVVPAGGEVTVDDELLPAGTITGTFRDRAGNGMSVLVRAESFGGGSSTTSDLDGRFTMRVLPGDYRVMFEVGSGAHQYAVGSAGYDTSTVYSVAVGQTVTVDDTLLATGTVAGRFVDREGVGIPDLDVSVEGPSGPSYSTTTDAAGEYRVDNVFVGSSYRVGFYGYERNIVQYAYGEVDSSDADLITVTEGATTRVDDTLLPTGSVHFTVTDAITGMPVSAFEANVGNTHVSGVDGSATAEGVAIGRQWSYVYADGYIGSEQSRVTVTEGATTEVTISLTRTAKITTTVVDARTGAPVAGFCVKASAPTDFSFWDGCTASDADGKVTFDYVRAGDYQLFAYGSPRDEPRSKYGAQWVTADGGTGNQSLAAIVTAVPGQTVTAPTIKLDRRGTITGTIKGAGGVPATDAVVTFGNFHYYSGEGVISFPAEADGTYTVDWLGPYHWPLHFYANDHAPQWSGNSGNRGGASKIKVRAGQTVTYDIELVRGTTVTVSAPDSGWYVAYHAGTGETSGRCQAGPTKTCDMLVLGPQKVRFKVWGDTQGDLWYGGTDFATATSVRIPETGTKTVTVTR</sequence>
<reference evidence="5 6" key="1">
    <citation type="submission" date="2021-01" db="EMBL/GenBank/DDBJ databases">
        <title>Whole genome shotgun sequence of Catellatospora chokoriensis NBRC 107358.</title>
        <authorList>
            <person name="Komaki H."/>
            <person name="Tamura T."/>
        </authorList>
    </citation>
    <scope>NUCLEOTIDE SEQUENCE [LARGE SCALE GENOMIC DNA]</scope>
    <source>
        <strain evidence="5 6">NBRC 107358</strain>
    </source>
</reference>
<name>A0A8J3JYT8_9ACTN</name>
<dbReference type="Proteomes" id="UP000619293">
    <property type="component" value="Unassembled WGS sequence"/>
</dbReference>
<keyword evidence="3 4" id="KW-0732">Signal</keyword>